<protein>
    <recommendedName>
        <fullName evidence="6">Iron-sulfur cluster carrier protein</fullName>
    </recommendedName>
</protein>
<comment type="caution">
    <text evidence="6">Lacks conserved residue(s) required for the propagation of feature annotation.</text>
</comment>
<dbReference type="PANTHER" id="PTHR23264:SF19">
    <property type="entry name" value="CYTOSOLIC FE-S CLUSTER ASSEMBLY FACTOR NUBP2"/>
    <property type="match status" value="1"/>
</dbReference>
<dbReference type="GO" id="GO:0046872">
    <property type="term" value="F:metal ion binding"/>
    <property type="evidence" value="ECO:0007669"/>
    <property type="project" value="UniProtKB-KW"/>
</dbReference>
<accession>A0A532UXK6</accession>
<proteinExistence type="inferred from homology"/>
<keyword evidence="4 6" id="KW-0408">Iron</keyword>
<dbReference type="GO" id="GO:0005524">
    <property type="term" value="F:ATP binding"/>
    <property type="evidence" value="ECO:0007669"/>
    <property type="project" value="UniProtKB-UniRule"/>
</dbReference>
<name>A0A532UXK6_UNCT6</name>
<dbReference type="GO" id="GO:0005829">
    <property type="term" value="C:cytosol"/>
    <property type="evidence" value="ECO:0007669"/>
    <property type="project" value="TreeGrafter"/>
</dbReference>
<evidence type="ECO:0000256" key="5">
    <source>
        <dbReference type="ARBA" id="ARBA00023014"/>
    </source>
</evidence>
<dbReference type="Gene3D" id="3.40.50.300">
    <property type="entry name" value="P-loop containing nucleotide triphosphate hydrolases"/>
    <property type="match status" value="1"/>
</dbReference>
<gene>
    <name evidence="7" type="ORF">CEE36_10305</name>
</gene>
<dbReference type="EMBL" id="NJBO01000023">
    <property type="protein sequence ID" value="TKJ39680.1"/>
    <property type="molecule type" value="Genomic_DNA"/>
</dbReference>
<dbReference type="FunFam" id="3.40.50.300:FF:001119">
    <property type="entry name" value="Iron-sulfur cluster carrier protein"/>
    <property type="match status" value="1"/>
</dbReference>
<dbReference type="PANTHER" id="PTHR23264">
    <property type="entry name" value="NUCLEOTIDE-BINDING PROTEIN NBP35 YEAST -RELATED"/>
    <property type="match status" value="1"/>
</dbReference>
<dbReference type="InterPro" id="IPR027417">
    <property type="entry name" value="P-loop_NTPase"/>
</dbReference>
<keyword evidence="6" id="KW-0378">Hydrolase</keyword>
<evidence type="ECO:0000256" key="1">
    <source>
        <dbReference type="ARBA" id="ARBA00022723"/>
    </source>
</evidence>
<dbReference type="HAMAP" id="MF_02040">
    <property type="entry name" value="Mrp_NBP35"/>
    <property type="match status" value="1"/>
</dbReference>
<evidence type="ECO:0000256" key="3">
    <source>
        <dbReference type="ARBA" id="ARBA00022840"/>
    </source>
</evidence>
<evidence type="ECO:0000256" key="6">
    <source>
        <dbReference type="HAMAP-Rule" id="MF_02040"/>
    </source>
</evidence>
<comment type="caution">
    <text evidence="7">The sequence shown here is derived from an EMBL/GenBank/DDBJ whole genome shotgun (WGS) entry which is preliminary data.</text>
</comment>
<evidence type="ECO:0000313" key="7">
    <source>
        <dbReference type="EMBL" id="TKJ39680.1"/>
    </source>
</evidence>
<organism evidence="7 8">
    <name type="scientific">candidate division TA06 bacterium B3_TA06</name>
    <dbReference type="NCBI Taxonomy" id="2012487"/>
    <lineage>
        <taxon>Bacteria</taxon>
        <taxon>Bacteria division TA06</taxon>
    </lineage>
</organism>
<dbReference type="AlphaFoldDB" id="A0A532UXK6"/>
<dbReference type="GO" id="GO:0016887">
    <property type="term" value="F:ATP hydrolysis activity"/>
    <property type="evidence" value="ECO:0007669"/>
    <property type="project" value="UniProtKB-UniRule"/>
</dbReference>
<comment type="function">
    <text evidence="6">Binds and transfers iron-sulfur (Fe-S) clusters to target apoproteins. Can hydrolyze ATP.</text>
</comment>
<evidence type="ECO:0000256" key="4">
    <source>
        <dbReference type="ARBA" id="ARBA00023004"/>
    </source>
</evidence>
<evidence type="ECO:0000313" key="8">
    <source>
        <dbReference type="Proteomes" id="UP000317778"/>
    </source>
</evidence>
<dbReference type="InterPro" id="IPR019591">
    <property type="entry name" value="Mrp/NBP35_ATP-bd"/>
</dbReference>
<sequence>MMQSPEQIKRQQELDRKLKENLGRIRKKLFVLSNKGGVGKSFVATSLALIAAKKGLQTGILDADIHGPSIAHMLGFAGMPLGVTEEGIEPIGVRDNLVAVSTASLLRSQDDSVIWRGPLKMGLLKQFLAEVRWGELDLLVIDSPPGTGDEPLSIAQLIPEMCGAIVVTSPQDVALLDARKCISFLNQLKIPVLGILENLSGMVCPHCGKRIDVFKIGGGKQAALDLQIPFLGAIPIDMAIVEASDSGKPYVLEHPESEAAKVLEAIIEEVNKL</sequence>
<keyword evidence="1 6" id="KW-0479">Metal-binding</keyword>
<comment type="subunit">
    <text evidence="6">Homodimer.</text>
</comment>
<dbReference type="GO" id="GO:0016226">
    <property type="term" value="P:iron-sulfur cluster assembly"/>
    <property type="evidence" value="ECO:0007669"/>
    <property type="project" value="InterPro"/>
</dbReference>
<keyword evidence="2 6" id="KW-0547">Nucleotide-binding</keyword>
<dbReference type="InterPro" id="IPR033756">
    <property type="entry name" value="YlxH/NBP35"/>
</dbReference>
<dbReference type="GO" id="GO:0051536">
    <property type="term" value="F:iron-sulfur cluster binding"/>
    <property type="evidence" value="ECO:0007669"/>
    <property type="project" value="UniProtKB-UniRule"/>
</dbReference>
<comment type="similarity">
    <text evidence="6">Belongs to the Mrp/NBP35 ATP-binding proteins family.</text>
</comment>
<keyword evidence="5 6" id="KW-0411">Iron-sulfur</keyword>
<dbReference type="GO" id="GO:0140663">
    <property type="term" value="F:ATP-dependent FeS chaperone activity"/>
    <property type="evidence" value="ECO:0007669"/>
    <property type="project" value="InterPro"/>
</dbReference>
<reference evidence="7 8" key="1">
    <citation type="submission" date="2017-06" db="EMBL/GenBank/DDBJ databases">
        <title>Novel microbial phyla capable of carbon fixation and sulfur reduction in deep-sea sediments.</title>
        <authorList>
            <person name="Huang J."/>
            <person name="Baker B."/>
            <person name="Wang Y."/>
        </authorList>
    </citation>
    <scope>NUCLEOTIDE SEQUENCE [LARGE SCALE GENOMIC DNA]</scope>
    <source>
        <strain evidence="7">B3_TA06</strain>
    </source>
</reference>
<dbReference type="Proteomes" id="UP000317778">
    <property type="component" value="Unassembled WGS sequence"/>
</dbReference>
<dbReference type="Pfam" id="PF10609">
    <property type="entry name" value="ParA"/>
    <property type="match status" value="1"/>
</dbReference>
<evidence type="ECO:0000256" key="2">
    <source>
        <dbReference type="ARBA" id="ARBA00022741"/>
    </source>
</evidence>
<dbReference type="CDD" id="cd02037">
    <property type="entry name" value="Mrp_NBP35"/>
    <property type="match status" value="1"/>
</dbReference>
<dbReference type="SUPFAM" id="SSF52540">
    <property type="entry name" value="P-loop containing nucleoside triphosphate hydrolases"/>
    <property type="match status" value="1"/>
</dbReference>
<keyword evidence="3 6" id="KW-0067">ATP-binding</keyword>